<dbReference type="EMBL" id="CP039349">
    <property type="protein sequence ID" value="QCD94422.1"/>
    <property type="molecule type" value="Genomic_DNA"/>
</dbReference>
<feature type="compositionally biased region" description="Polar residues" evidence="1">
    <location>
        <begin position="67"/>
        <end position="79"/>
    </location>
</feature>
<protein>
    <submittedName>
        <fullName evidence="2">Uncharacterized protein</fullName>
    </submittedName>
</protein>
<gene>
    <name evidence="2" type="ORF">DEO72_LG5g2506</name>
</gene>
<feature type="region of interest" description="Disordered" evidence="1">
    <location>
        <begin position="103"/>
        <end position="127"/>
    </location>
</feature>
<keyword evidence="3" id="KW-1185">Reference proteome</keyword>
<organism evidence="2 3">
    <name type="scientific">Vigna unguiculata</name>
    <name type="common">Cowpea</name>
    <dbReference type="NCBI Taxonomy" id="3917"/>
    <lineage>
        <taxon>Eukaryota</taxon>
        <taxon>Viridiplantae</taxon>
        <taxon>Streptophyta</taxon>
        <taxon>Embryophyta</taxon>
        <taxon>Tracheophyta</taxon>
        <taxon>Spermatophyta</taxon>
        <taxon>Magnoliopsida</taxon>
        <taxon>eudicotyledons</taxon>
        <taxon>Gunneridae</taxon>
        <taxon>Pentapetalae</taxon>
        <taxon>rosids</taxon>
        <taxon>fabids</taxon>
        <taxon>Fabales</taxon>
        <taxon>Fabaceae</taxon>
        <taxon>Papilionoideae</taxon>
        <taxon>50 kb inversion clade</taxon>
        <taxon>NPAAA clade</taxon>
        <taxon>indigoferoid/millettioid clade</taxon>
        <taxon>Phaseoleae</taxon>
        <taxon>Vigna</taxon>
    </lineage>
</organism>
<dbReference type="AlphaFoldDB" id="A0A4D6LZX1"/>
<evidence type="ECO:0000313" key="3">
    <source>
        <dbReference type="Proteomes" id="UP000501690"/>
    </source>
</evidence>
<feature type="region of interest" description="Disordered" evidence="1">
    <location>
        <begin position="67"/>
        <end position="86"/>
    </location>
</feature>
<accession>A0A4D6LZX1</accession>
<evidence type="ECO:0000256" key="1">
    <source>
        <dbReference type="SAM" id="MobiDB-lite"/>
    </source>
</evidence>
<evidence type="ECO:0000313" key="2">
    <source>
        <dbReference type="EMBL" id="QCD94422.1"/>
    </source>
</evidence>
<feature type="compositionally biased region" description="Low complexity" evidence="1">
    <location>
        <begin position="108"/>
        <end position="126"/>
    </location>
</feature>
<dbReference type="Proteomes" id="UP000501690">
    <property type="component" value="Linkage Group LG5"/>
</dbReference>
<proteinExistence type="predicted"/>
<reference evidence="2 3" key="1">
    <citation type="submission" date="2019-04" db="EMBL/GenBank/DDBJ databases">
        <title>An improved genome assembly and genetic linkage map for asparagus bean, Vigna unguiculata ssp. sesquipedialis.</title>
        <authorList>
            <person name="Xia Q."/>
            <person name="Zhang R."/>
            <person name="Dong Y."/>
        </authorList>
    </citation>
    <scope>NUCLEOTIDE SEQUENCE [LARGE SCALE GENOMIC DNA]</scope>
    <source>
        <tissue evidence="2">Leaf</tissue>
    </source>
</reference>
<sequence>MGWGVLGCGPNTTGLRVAGGMPAVFFTRVQQYLQPAFSLALPLAHSCSARCRAVKASVNPFFQASRTRLSESNGGSPRPSTRVVAQTGGPDFLARDCLAQARRKGTRLSESPSRLSESPSRLSETPWPERRAWARLGGEQRYPPQVQASTESDQVIRIWMSRVVS</sequence>
<name>A0A4D6LZX1_VIGUN</name>